<evidence type="ECO:0000256" key="1">
    <source>
        <dbReference type="SAM" id="Phobius"/>
    </source>
</evidence>
<keyword evidence="1" id="KW-1133">Transmembrane helix</keyword>
<accession>A0A9J9HFH0</accession>
<protein>
    <submittedName>
        <fullName evidence="2">Uncharacterized protein</fullName>
    </submittedName>
</protein>
<sequence>MIMKRYLPSRITLCISFVMAMIFLSIILYMAFDHNPQGEFYQDYGGGVQWEAVIRLGLSSFLIAFLFIFLIAYMMEMLWKADEHLLKDGERRKEERNIGKDE</sequence>
<dbReference type="KEGG" id="swi:Swit_4455"/>
<feature type="transmembrane region" description="Helical" evidence="1">
    <location>
        <begin position="12"/>
        <end position="32"/>
    </location>
</feature>
<keyword evidence="1" id="KW-0812">Transmembrane</keyword>
<keyword evidence="3" id="KW-1185">Reference proteome</keyword>
<gene>
    <name evidence="2" type="ordered locus">Swit_4455</name>
</gene>
<keyword evidence="1" id="KW-0472">Membrane</keyword>
<dbReference type="Proteomes" id="UP000001989">
    <property type="component" value="Chromosome"/>
</dbReference>
<dbReference type="AlphaFoldDB" id="A0A9J9HFH0"/>
<evidence type="ECO:0000313" key="2">
    <source>
        <dbReference type="EMBL" id="ABQ70793.1"/>
    </source>
</evidence>
<reference evidence="2 3" key="1">
    <citation type="journal article" date="2010" name="J. Bacteriol.">
        <title>Genome sequence of the dioxin-mineralizing bacterium Sphingomonas wittichii RW1.</title>
        <authorList>
            <person name="Miller T.R."/>
            <person name="Delcher A.L."/>
            <person name="Salzberg S.L."/>
            <person name="Saunders E."/>
            <person name="Detter J.C."/>
            <person name="Halden R.U."/>
        </authorList>
    </citation>
    <scope>NUCLEOTIDE SEQUENCE [LARGE SCALE GENOMIC DNA]</scope>
    <source>
        <strain evidence="3">DSM 6014 / CCUG 31198 / JCM 15750 / NBRC 105917 / EY 4224 / RW1</strain>
    </source>
</reference>
<proteinExistence type="predicted"/>
<organism evidence="2 3">
    <name type="scientific">Rhizorhabdus wittichii (strain DSM 6014 / CCUG 31198 / JCM 15750 / NBRC 105917 / EY 4224 / RW1)</name>
    <name type="common">Sphingomonas wittichii</name>
    <dbReference type="NCBI Taxonomy" id="392499"/>
    <lineage>
        <taxon>Bacteria</taxon>
        <taxon>Pseudomonadati</taxon>
        <taxon>Pseudomonadota</taxon>
        <taxon>Alphaproteobacteria</taxon>
        <taxon>Sphingomonadales</taxon>
        <taxon>Sphingomonadaceae</taxon>
        <taxon>Rhizorhabdus</taxon>
    </lineage>
</organism>
<evidence type="ECO:0000313" key="3">
    <source>
        <dbReference type="Proteomes" id="UP000001989"/>
    </source>
</evidence>
<name>A0A9J9HFH0_RHIWR</name>
<dbReference type="EMBL" id="CP000699">
    <property type="protein sequence ID" value="ABQ70793.1"/>
    <property type="molecule type" value="Genomic_DNA"/>
</dbReference>
<feature type="transmembrane region" description="Helical" evidence="1">
    <location>
        <begin position="52"/>
        <end position="75"/>
    </location>
</feature>